<reference evidence="2 3" key="1">
    <citation type="submission" date="2019-08" db="EMBL/GenBank/DDBJ databases">
        <title>Bacterial whole genome sequence for Glaciihabitans sp. CHu50b-6-2.</title>
        <authorList>
            <person name="Jin L."/>
        </authorList>
    </citation>
    <scope>NUCLEOTIDE SEQUENCE [LARGE SCALE GENOMIC DNA]</scope>
    <source>
        <strain evidence="2 3">CHu50b-6-2</strain>
    </source>
</reference>
<feature type="transmembrane region" description="Helical" evidence="1">
    <location>
        <begin position="156"/>
        <end position="180"/>
    </location>
</feature>
<name>A0A5C8UPY5_9MICO</name>
<keyword evidence="1" id="KW-0472">Membrane</keyword>
<dbReference type="AlphaFoldDB" id="A0A5C8UPY5"/>
<dbReference type="Pfam" id="PF12679">
    <property type="entry name" value="ABC2_membrane_2"/>
    <property type="match status" value="1"/>
</dbReference>
<feature type="transmembrane region" description="Helical" evidence="1">
    <location>
        <begin position="17"/>
        <end position="38"/>
    </location>
</feature>
<accession>A0A5C8UPY5</accession>
<dbReference type="Proteomes" id="UP000321379">
    <property type="component" value="Unassembled WGS sequence"/>
</dbReference>
<organism evidence="2 3">
    <name type="scientific">Lacisediminihabitans profunda</name>
    <dbReference type="NCBI Taxonomy" id="2594790"/>
    <lineage>
        <taxon>Bacteria</taxon>
        <taxon>Bacillati</taxon>
        <taxon>Actinomycetota</taxon>
        <taxon>Actinomycetes</taxon>
        <taxon>Micrococcales</taxon>
        <taxon>Microbacteriaceae</taxon>
        <taxon>Lacisediminihabitans</taxon>
    </lineage>
</organism>
<keyword evidence="3" id="KW-1185">Reference proteome</keyword>
<dbReference type="PANTHER" id="PTHR37305:SF1">
    <property type="entry name" value="MEMBRANE PROTEIN"/>
    <property type="match status" value="1"/>
</dbReference>
<feature type="transmembrane region" description="Helical" evidence="1">
    <location>
        <begin position="241"/>
        <end position="259"/>
    </location>
</feature>
<keyword evidence="1" id="KW-0812">Transmembrane</keyword>
<dbReference type="GO" id="GO:0005886">
    <property type="term" value="C:plasma membrane"/>
    <property type="evidence" value="ECO:0007669"/>
    <property type="project" value="UniProtKB-SubCell"/>
</dbReference>
<gene>
    <name evidence="2" type="ORF">FVP33_12415</name>
</gene>
<protein>
    <submittedName>
        <fullName evidence="2">ABC transporter permease subunit</fullName>
    </submittedName>
</protein>
<feature type="transmembrane region" description="Helical" evidence="1">
    <location>
        <begin position="80"/>
        <end position="100"/>
    </location>
</feature>
<comment type="caution">
    <text evidence="2">The sequence shown here is derived from an EMBL/GenBank/DDBJ whole genome shotgun (WGS) entry which is preliminary data.</text>
</comment>
<dbReference type="GO" id="GO:0140359">
    <property type="term" value="F:ABC-type transporter activity"/>
    <property type="evidence" value="ECO:0007669"/>
    <property type="project" value="InterPro"/>
</dbReference>
<evidence type="ECO:0000256" key="1">
    <source>
        <dbReference type="SAM" id="Phobius"/>
    </source>
</evidence>
<sequence length="266" mass="28116">MLRSVFAKTLRDQRRSLAWWSVSLVLIVGMYVAIWPSVRDQPSVGDFLDQMPEAIRSLFASSGADMSTPVGYLQVELMSFLGPAVVLLYAIGAAVAAIGGEEEHHTMDLLLANPIRRSRVVLDKFAAMAVGTFLLAAVTGTALVAEGQITGMDLPVGNVAAAMLHLAMLGVVFGSLALALSGWTGWAGLSRGIPAALAVVAYAVNALAPLVDWLEPLQKLSPFYQYIGGDPLREGVDLPSVLVSVTTTAVLVALAVVGFRRRDIAA</sequence>
<evidence type="ECO:0000313" key="3">
    <source>
        <dbReference type="Proteomes" id="UP000321379"/>
    </source>
</evidence>
<proteinExistence type="predicted"/>
<dbReference type="RefSeq" id="WP_147783974.1">
    <property type="nucleotide sequence ID" value="NZ_VRMG01000008.1"/>
</dbReference>
<feature type="transmembrane region" description="Helical" evidence="1">
    <location>
        <begin position="192"/>
        <end position="211"/>
    </location>
</feature>
<dbReference type="PANTHER" id="PTHR37305">
    <property type="entry name" value="INTEGRAL MEMBRANE PROTEIN-RELATED"/>
    <property type="match status" value="1"/>
</dbReference>
<keyword evidence="1" id="KW-1133">Transmembrane helix</keyword>
<feature type="transmembrane region" description="Helical" evidence="1">
    <location>
        <begin position="121"/>
        <end position="144"/>
    </location>
</feature>
<evidence type="ECO:0000313" key="2">
    <source>
        <dbReference type="EMBL" id="TXN29931.1"/>
    </source>
</evidence>
<dbReference type="EMBL" id="VRMG01000008">
    <property type="protein sequence ID" value="TXN29931.1"/>
    <property type="molecule type" value="Genomic_DNA"/>
</dbReference>